<feature type="transmembrane region" description="Helical" evidence="6">
    <location>
        <begin position="216"/>
        <end position="236"/>
    </location>
</feature>
<proteinExistence type="inferred from homology"/>
<reference evidence="7 8" key="1">
    <citation type="submission" date="2019-07" db="EMBL/GenBank/DDBJ databases">
        <title>Deinococcus detaillus sp. nov., isolated from humus soil in Antarctica.</title>
        <authorList>
            <person name="Zhang K."/>
        </authorList>
    </citation>
    <scope>NUCLEOTIDE SEQUENCE [LARGE SCALE GENOMIC DNA]</scope>
    <source>
        <strain evidence="7 8">H1</strain>
    </source>
</reference>
<dbReference type="NCBIfam" id="TIGR01197">
    <property type="entry name" value="nramp"/>
    <property type="match status" value="1"/>
</dbReference>
<keyword evidence="2 6" id="KW-0813">Transport</keyword>
<keyword evidence="8" id="KW-1185">Reference proteome</keyword>
<comment type="subcellular location">
    <subcellularLocation>
        <location evidence="6">Cell membrane</location>
        <topology evidence="6">Multi-pass membrane protein</topology>
    </subcellularLocation>
    <subcellularLocation>
        <location evidence="1">Membrane</location>
        <topology evidence="1">Multi-pass membrane protein</topology>
    </subcellularLocation>
</comment>
<dbReference type="PRINTS" id="PR00447">
    <property type="entry name" value="NATRESASSCMP"/>
</dbReference>
<feature type="transmembrane region" description="Helical" evidence="6">
    <location>
        <begin position="379"/>
        <end position="399"/>
    </location>
</feature>
<dbReference type="PANTHER" id="PTHR11706">
    <property type="entry name" value="SOLUTE CARRIER PROTEIN FAMILY 11 MEMBER"/>
    <property type="match status" value="1"/>
</dbReference>
<dbReference type="Pfam" id="PF01566">
    <property type="entry name" value="Nramp"/>
    <property type="match status" value="1"/>
</dbReference>
<evidence type="ECO:0000256" key="6">
    <source>
        <dbReference type="HAMAP-Rule" id="MF_00221"/>
    </source>
</evidence>
<keyword evidence="3 6" id="KW-0812">Transmembrane</keyword>
<dbReference type="GO" id="GO:0015293">
    <property type="term" value="F:symporter activity"/>
    <property type="evidence" value="ECO:0007669"/>
    <property type="project" value="UniProtKB-UniRule"/>
</dbReference>
<evidence type="ECO:0000256" key="3">
    <source>
        <dbReference type="ARBA" id="ARBA00022692"/>
    </source>
</evidence>
<keyword evidence="6" id="KW-0769">Symport</keyword>
<dbReference type="GO" id="GO:0005886">
    <property type="term" value="C:plasma membrane"/>
    <property type="evidence" value="ECO:0007669"/>
    <property type="project" value="UniProtKB-SubCell"/>
</dbReference>
<feature type="transmembrane region" description="Helical" evidence="6">
    <location>
        <begin position="72"/>
        <end position="95"/>
    </location>
</feature>
<evidence type="ECO:0000256" key="4">
    <source>
        <dbReference type="ARBA" id="ARBA00022989"/>
    </source>
</evidence>
<evidence type="ECO:0000256" key="5">
    <source>
        <dbReference type="ARBA" id="ARBA00023136"/>
    </source>
</evidence>
<evidence type="ECO:0000256" key="1">
    <source>
        <dbReference type="ARBA" id="ARBA00004141"/>
    </source>
</evidence>
<keyword evidence="5 6" id="KW-0472">Membrane</keyword>
<dbReference type="GO" id="GO:0046872">
    <property type="term" value="F:metal ion binding"/>
    <property type="evidence" value="ECO:0007669"/>
    <property type="project" value="UniProtKB-UniRule"/>
</dbReference>
<dbReference type="PANTHER" id="PTHR11706:SF33">
    <property type="entry name" value="NATURAL RESISTANCE-ASSOCIATED MACROPHAGE PROTEIN 2"/>
    <property type="match status" value="1"/>
</dbReference>
<feature type="transmembrane region" description="Helical" evidence="6">
    <location>
        <begin position="172"/>
        <end position="194"/>
    </location>
</feature>
<dbReference type="InterPro" id="IPR001046">
    <property type="entry name" value="NRAMP_fam"/>
</dbReference>
<comment type="function">
    <text evidence="6">H(+)-stimulated, divalent metal cation uptake system.</text>
</comment>
<evidence type="ECO:0000313" key="7">
    <source>
        <dbReference type="EMBL" id="TSA85711.1"/>
    </source>
</evidence>
<name>A0A553V0G9_9DEIO</name>
<gene>
    <name evidence="6" type="primary">mntH</name>
    <name evidence="7" type="ORF">FNU79_09310</name>
</gene>
<feature type="transmembrane region" description="Helical" evidence="6">
    <location>
        <begin position="34"/>
        <end position="52"/>
    </location>
</feature>
<dbReference type="AlphaFoldDB" id="A0A553V0G9"/>
<dbReference type="GO" id="GO:0015086">
    <property type="term" value="F:cadmium ion transmembrane transporter activity"/>
    <property type="evidence" value="ECO:0007669"/>
    <property type="project" value="TreeGrafter"/>
</dbReference>
<dbReference type="EMBL" id="VKDB01000008">
    <property type="protein sequence ID" value="TSA85711.1"/>
    <property type="molecule type" value="Genomic_DNA"/>
</dbReference>
<dbReference type="NCBIfam" id="NF001923">
    <property type="entry name" value="PRK00701.1"/>
    <property type="match status" value="1"/>
</dbReference>
<dbReference type="GO" id="GO:0005384">
    <property type="term" value="F:manganese ion transmembrane transporter activity"/>
    <property type="evidence" value="ECO:0007669"/>
    <property type="project" value="TreeGrafter"/>
</dbReference>
<accession>A0A553V0G9</accession>
<comment type="similarity">
    <text evidence="6">Belongs to the NRAMP family.</text>
</comment>
<keyword evidence="6" id="KW-0406">Ion transport</keyword>
<comment type="caution">
    <text evidence="7">The sequence shown here is derived from an EMBL/GenBank/DDBJ whole genome shotgun (WGS) entry which is preliminary data.</text>
</comment>
<dbReference type="HAMAP" id="MF_00221">
    <property type="entry name" value="NRAMP"/>
    <property type="match status" value="1"/>
</dbReference>
<organism evidence="7 8">
    <name type="scientific">Deinococcus detaillensis</name>
    <dbReference type="NCBI Taxonomy" id="2592048"/>
    <lineage>
        <taxon>Bacteria</taxon>
        <taxon>Thermotogati</taxon>
        <taxon>Deinococcota</taxon>
        <taxon>Deinococci</taxon>
        <taxon>Deinococcales</taxon>
        <taxon>Deinococcaceae</taxon>
        <taxon>Deinococcus</taxon>
    </lineage>
</organism>
<keyword evidence="4 6" id="KW-1133">Transmembrane helix</keyword>
<protein>
    <recommendedName>
        <fullName evidence="6">Divalent metal cation transporter MntH</fullName>
    </recommendedName>
</protein>
<feature type="transmembrane region" description="Helical" evidence="6">
    <location>
        <begin position="115"/>
        <end position="138"/>
    </location>
</feature>
<dbReference type="NCBIfam" id="NF037982">
    <property type="entry name" value="Nramp_1"/>
    <property type="match status" value="1"/>
</dbReference>
<feature type="transmembrane region" description="Helical" evidence="6">
    <location>
        <begin position="420"/>
        <end position="437"/>
    </location>
</feature>
<feature type="transmembrane region" description="Helical" evidence="6">
    <location>
        <begin position="257"/>
        <end position="283"/>
    </location>
</feature>
<evidence type="ECO:0000313" key="8">
    <source>
        <dbReference type="Proteomes" id="UP000316092"/>
    </source>
</evidence>
<dbReference type="GO" id="GO:0034755">
    <property type="term" value="P:iron ion transmembrane transport"/>
    <property type="evidence" value="ECO:0007669"/>
    <property type="project" value="TreeGrafter"/>
</dbReference>
<evidence type="ECO:0000256" key="2">
    <source>
        <dbReference type="ARBA" id="ARBA00022448"/>
    </source>
</evidence>
<feature type="transmembrane region" description="Helical" evidence="6">
    <location>
        <begin position="355"/>
        <end position="373"/>
    </location>
</feature>
<dbReference type="OrthoDB" id="9787548at2"/>
<keyword evidence="6" id="KW-1003">Cell membrane</keyword>
<dbReference type="Proteomes" id="UP000316092">
    <property type="component" value="Unassembled WGS sequence"/>
</dbReference>
<feature type="transmembrane region" description="Helical" evidence="6">
    <location>
        <begin position="144"/>
        <end position="165"/>
    </location>
</feature>
<feature type="transmembrane region" description="Helical" evidence="6">
    <location>
        <begin position="303"/>
        <end position="323"/>
    </location>
</feature>
<sequence>MNKQANKESGWRQESLGESLSDVARIKVDYSQPAWKRFISFLGPGALVAVGYMDPGNWATSIAGGSAYGYTLLSMVLISSLMAIYLQALSARLGIATGRDLAQACRDHFSKPAAIMLWLSAEVAIIATDLAEVIGTAIALNLLFGMPLVLGVCLTVADVLLILLLQNKGFKYVEALVITLIATIAVAFLFEMIFSKPELAPLLGGLVPSKQLLDPAVLYVGIGILGATVMPHNLYLHSAIVNTRGYRRDQEGKREAIKFATWDSSIALTFAFFINAAILILAAAAFHYAGRTDIAEIQDAYKLLSPMLGAGAASILFAVALLASGQNSTLTGTLTGQIVMEGFVNIRLKPWIRRLITRLIAITPTLAVVLIYGEKGTGSLLILSQVVLSMQLSFAVVPLMMFTTDKRKMGEFAVNPFWKWVGWFITALIIGLNVFLLEQTFFPSA</sequence>